<comment type="caution">
    <text evidence="2">The sequence shown here is derived from an EMBL/GenBank/DDBJ whole genome shotgun (WGS) entry which is preliminary data.</text>
</comment>
<gene>
    <name evidence="2" type="ORF">CLV28_0693</name>
</gene>
<proteinExistence type="predicted"/>
<feature type="region of interest" description="Disordered" evidence="1">
    <location>
        <begin position="160"/>
        <end position="232"/>
    </location>
</feature>
<organism evidence="2 3">
    <name type="scientific">Sediminihabitans luteus</name>
    <dbReference type="NCBI Taxonomy" id="1138585"/>
    <lineage>
        <taxon>Bacteria</taxon>
        <taxon>Bacillati</taxon>
        <taxon>Actinomycetota</taxon>
        <taxon>Actinomycetes</taxon>
        <taxon>Micrococcales</taxon>
        <taxon>Cellulomonadaceae</taxon>
        <taxon>Sediminihabitans</taxon>
    </lineage>
</organism>
<reference evidence="2 3" key="1">
    <citation type="submission" date="2017-11" db="EMBL/GenBank/DDBJ databases">
        <title>Genomic Encyclopedia of Archaeal and Bacterial Type Strains, Phase II (KMG-II): From Individual Species to Whole Genera.</title>
        <authorList>
            <person name="Goeker M."/>
        </authorList>
    </citation>
    <scope>NUCLEOTIDE SEQUENCE [LARGE SCALE GENOMIC DNA]</scope>
    <source>
        <strain evidence="2 3">DSM 25478</strain>
    </source>
</reference>
<keyword evidence="3" id="KW-1185">Reference proteome</keyword>
<dbReference type="Proteomes" id="UP000231693">
    <property type="component" value="Unassembled WGS sequence"/>
</dbReference>
<dbReference type="RefSeq" id="WP_100421849.1">
    <property type="nucleotide sequence ID" value="NZ_BOOX01000003.1"/>
</dbReference>
<protein>
    <submittedName>
        <fullName evidence="2">Uncharacterized protein</fullName>
    </submittedName>
</protein>
<sequence length="232" mass="25004">MARDHARIRLDIWTDDDWRELSSGAQWLYMRLLSDGTTSFAGVADWRPARIAAATADLTARDVEMYAVELEDGRFILPDRDSEEVMVRSFVKHDGLMRSPNVAAAFVKAHAAIASRVLRAVVVDQVTRLQEAQPDLKGWTRSEVQRVLSKRSMTFEEGLAALPANPSRNPSGKGSGNPFGIPSIILPDPASNPSGRGSVNPSVTPAPTPTPSPSPSSSAGTSSDQGLEKRVG</sequence>
<dbReference type="OrthoDB" id="4747530at2"/>
<accession>A0A2M9CZV0</accession>
<evidence type="ECO:0000313" key="2">
    <source>
        <dbReference type="EMBL" id="PJJ77474.1"/>
    </source>
</evidence>
<evidence type="ECO:0000256" key="1">
    <source>
        <dbReference type="SAM" id="MobiDB-lite"/>
    </source>
</evidence>
<dbReference type="AlphaFoldDB" id="A0A2M9CZV0"/>
<evidence type="ECO:0000313" key="3">
    <source>
        <dbReference type="Proteomes" id="UP000231693"/>
    </source>
</evidence>
<feature type="compositionally biased region" description="Pro residues" evidence="1">
    <location>
        <begin position="204"/>
        <end position="214"/>
    </location>
</feature>
<name>A0A2M9CZV0_9CELL</name>
<dbReference type="EMBL" id="PGFE01000001">
    <property type="protein sequence ID" value="PJJ77474.1"/>
    <property type="molecule type" value="Genomic_DNA"/>
</dbReference>